<comment type="cofactor">
    <cofactor evidence="1">
        <name>FAD</name>
        <dbReference type="ChEBI" id="CHEBI:57692"/>
    </cofactor>
</comment>
<dbReference type="RefSeq" id="WP_340342404.1">
    <property type="nucleotide sequence ID" value="NZ_JBBKZT010000004.1"/>
</dbReference>
<dbReference type="PANTHER" id="PTHR11552">
    <property type="entry name" value="GLUCOSE-METHANOL-CHOLINE GMC OXIDOREDUCTASE"/>
    <property type="match status" value="1"/>
</dbReference>
<keyword evidence="9" id="KW-1185">Reference proteome</keyword>
<dbReference type="InterPro" id="IPR012132">
    <property type="entry name" value="GMC_OxRdtase"/>
</dbReference>
<dbReference type="InterPro" id="IPR007867">
    <property type="entry name" value="GMC_OxRtase_C"/>
</dbReference>
<keyword evidence="3 5" id="KW-0285">Flavoprotein</keyword>
<evidence type="ECO:0000256" key="2">
    <source>
        <dbReference type="ARBA" id="ARBA00010790"/>
    </source>
</evidence>
<feature type="domain" description="Glucose-methanol-choline oxidoreductase N-terminal" evidence="6">
    <location>
        <begin position="83"/>
        <end position="106"/>
    </location>
</feature>
<dbReference type="SUPFAM" id="SSF51905">
    <property type="entry name" value="FAD/NAD(P)-binding domain"/>
    <property type="match status" value="1"/>
</dbReference>
<dbReference type="Gene3D" id="3.30.560.10">
    <property type="entry name" value="Glucose Oxidase, domain 3"/>
    <property type="match status" value="1"/>
</dbReference>
<dbReference type="InterPro" id="IPR000172">
    <property type="entry name" value="GMC_OxRdtase_N"/>
</dbReference>
<dbReference type="PIRSF" id="PIRSF000137">
    <property type="entry name" value="Alcohol_oxidase"/>
    <property type="match status" value="1"/>
</dbReference>
<comment type="caution">
    <text evidence="8">The sequence shown here is derived from an EMBL/GenBank/DDBJ whole genome shotgun (WGS) entry which is preliminary data.</text>
</comment>
<evidence type="ECO:0000256" key="5">
    <source>
        <dbReference type="RuleBase" id="RU003968"/>
    </source>
</evidence>
<evidence type="ECO:0000256" key="4">
    <source>
        <dbReference type="ARBA" id="ARBA00022827"/>
    </source>
</evidence>
<dbReference type="Gene3D" id="3.50.50.60">
    <property type="entry name" value="FAD/NAD(P)-binding domain"/>
    <property type="match status" value="1"/>
</dbReference>
<reference evidence="8 9" key="1">
    <citation type="submission" date="2024-03" db="EMBL/GenBank/DDBJ databases">
        <title>Novel species of the genus Variovorax.</title>
        <authorList>
            <person name="Liu Q."/>
            <person name="Xin Y.-H."/>
        </authorList>
    </citation>
    <scope>NUCLEOTIDE SEQUENCE [LARGE SCALE GENOMIC DNA]</scope>
    <source>
        <strain evidence="8 9">KACC 18900</strain>
    </source>
</reference>
<evidence type="ECO:0000259" key="7">
    <source>
        <dbReference type="PROSITE" id="PS00624"/>
    </source>
</evidence>
<evidence type="ECO:0000259" key="6">
    <source>
        <dbReference type="PROSITE" id="PS00623"/>
    </source>
</evidence>
<sequence length="563" mass="60828">MSIEEFDYVVVGAGSGGCVVASRLSEESATTVCMLEAGGPDTSVMIHAPLGVVTMLPRPFNNWAYETVPQKGLNGRKGYQPRGKTLGGSSSINAMVYMRGNRWDYDHWSALGNAGWSYEDVLPYFIRAENNETHRNDPLHGTSGPLNVAELRSPSPINKVFLEACQQQGIPLNRDVNGAEQLGVQIYQVTQKNGERHSVAKGYITPNLFRPNLSVRTNALTSRILFEGKRAVGVVYTVDGVEKQVRARREVILSSGAFGSPQILLMSGVGPAADLQKLGIPVVHDLPGVGENLQDHIDHVQSYKTSSPNETFGVSVRGGMRVLSAIPEWKKRRTGLVTSNFAESGGFVCSSPDVKVPDLQLVFVVAVVDDHSRKMHTGQGYSCHVDLLRPYSRGTVKLASRNATVAPVIDPKFFDDERDLDTLVKGVQLQMGILEARPFDAYRGKMLYKVDRNDVAAIKEDIRNRADTQYHPCGTCKMGPASDRMSVVDEQLRVRGIEGLRVVDASVMPTVIGGNTNAPTVMIAEKAADMIRGVPAQAKAGAAVNIATSTSVAPAAAEEAVAA</sequence>
<dbReference type="Pfam" id="PF05199">
    <property type="entry name" value="GMC_oxred_C"/>
    <property type="match status" value="1"/>
</dbReference>
<feature type="domain" description="Glucose-methanol-choline oxidoreductase N-terminal" evidence="7">
    <location>
        <begin position="256"/>
        <end position="270"/>
    </location>
</feature>
<dbReference type="InterPro" id="IPR036188">
    <property type="entry name" value="FAD/NAD-bd_sf"/>
</dbReference>
<keyword evidence="4 5" id="KW-0274">FAD</keyword>
<evidence type="ECO:0000313" key="9">
    <source>
        <dbReference type="Proteomes" id="UP001385892"/>
    </source>
</evidence>
<dbReference type="Pfam" id="PF00732">
    <property type="entry name" value="GMC_oxred_N"/>
    <property type="match status" value="1"/>
</dbReference>
<dbReference type="SUPFAM" id="SSF54373">
    <property type="entry name" value="FAD-linked reductases, C-terminal domain"/>
    <property type="match status" value="1"/>
</dbReference>
<dbReference type="PANTHER" id="PTHR11552:SF147">
    <property type="entry name" value="CHOLINE DEHYDROGENASE, MITOCHONDRIAL"/>
    <property type="match status" value="1"/>
</dbReference>
<comment type="similarity">
    <text evidence="2 5">Belongs to the GMC oxidoreductase family.</text>
</comment>
<evidence type="ECO:0000256" key="3">
    <source>
        <dbReference type="ARBA" id="ARBA00022630"/>
    </source>
</evidence>
<name>A0ABU8WK03_9BURK</name>
<dbReference type="PROSITE" id="PS00623">
    <property type="entry name" value="GMC_OXRED_1"/>
    <property type="match status" value="1"/>
</dbReference>
<evidence type="ECO:0000256" key="1">
    <source>
        <dbReference type="ARBA" id="ARBA00001974"/>
    </source>
</evidence>
<dbReference type="PROSITE" id="PS00624">
    <property type="entry name" value="GMC_OXRED_2"/>
    <property type="match status" value="1"/>
</dbReference>
<evidence type="ECO:0000313" key="8">
    <source>
        <dbReference type="EMBL" id="MEJ8847264.1"/>
    </source>
</evidence>
<accession>A0ABU8WK03</accession>
<dbReference type="Proteomes" id="UP001385892">
    <property type="component" value="Unassembled WGS sequence"/>
</dbReference>
<gene>
    <name evidence="8" type="ORF">WKW82_11420</name>
</gene>
<protein>
    <submittedName>
        <fullName evidence="8">GMC family oxidoreductase N-terminal domain-containing protein</fullName>
    </submittedName>
</protein>
<dbReference type="EMBL" id="JBBKZT010000004">
    <property type="protein sequence ID" value="MEJ8847264.1"/>
    <property type="molecule type" value="Genomic_DNA"/>
</dbReference>
<proteinExistence type="inferred from homology"/>
<organism evidence="8 9">
    <name type="scientific">Variovorax rhizosphaerae</name>
    <dbReference type="NCBI Taxonomy" id="1836200"/>
    <lineage>
        <taxon>Bacteria</taxon>
        <taxon>Pseudomonadati</taxon>
        <taxon>Pseudomonadota</taxon>
        <taxon>Betaproteobacteria</taxon>
        <taxon>Burkholderiales</taxon>
        <taxon>Comamonadaceae</taxon>
        <taxon>Variovorax</taxon>
    </lineage>
</organism>